<dbReference type="AlphaFoldDB" id="A0A8S3ZE67"/>
<reference evidence="4" key="1">
    <citation type="submission" date="2021-04" db="EMBL/GenBank/DDBJ databases">
        <authorList>
            <consortium name="Molecular Ecology Group"/>
        </authorList>
    </citation>
    <scope>NUCLEOTIDE SEQUENCE</scope>
</reference>
<feature type="region of interest" description="Disordered" evidence="2">
    <location>
        <begin position="1"/>
        <end position="26"/>
    </location>
</feature>
<evidence type="ECO:0000313" key="4">
    <source>
        <dbReference type="EMBL" id="CAG5127539.1"/>
    </source>
</evidence>
<dbReference type="InterPro" id="IPR037256">
    <property type="entry name" value="ASC_dom_sf"/>
</dbReference>
<organism evidence="4 5">
    <name type="scientific">Candidula unifasciata</name>
    <dbReference type="NCBI Taxonomy" id="100452"/>
    <lineage>
        <taxon>Eukaryota</taxon>
        <taxon>Metazoa</taxon>
        <taxon>Spiralia</taxon>
        <taxon>Lophotrochozoa</taxon>
        <taxon>Mollusca</taxon>
        <taxon>Gastropoda</taxon>
        <taxon>Heterobranchia</taxon>
        <taxon>Euthyneura</taxon>
        <taxon>Panpulmonata</taxon>
        <taxon>Eupulmonata</taxon>
        <taxon>Stylommatophora</taxon>
        <taxon>Helicina</taxon>
        <taxon>Helicoidea</taxon>
        <taxon>Geomitridae</taxon>
        <taxon>Candidula</taxon>
    </lineage>
</organism>
<name>A0A8S3ZE67_9EUPU</name>
<keyword evidence="5" id="KW-1185">Reference proteome</keyword>
<accession>A0A8S3ZE67</accession>
<protein>
    <recommendedName>
        <fullName evidence="3">Association with the SNF1 complex (ASC) domain-containing protein</fullName>
    </recommendedName>
</protein>
<sequence length="62" mass="6982">FDCLCYDQEVPKKTPSPKQDPPTLPRQMTQIILNNPTPGDADSILLPPPDHVVLNHLYVMTK</sequence>
<evidence type="ECO:0000256" key="1">
    <source>
        <dbReference type="ARBA" id="ARBA00010926"/>
    </source>
</evidence>
<dbReference type="EMBL" id="CAJHNH020002717">
    <property type="protein sequence ID" value="CAG5127539.1"/>
    <property type="molecule type" value="Genomic_DNA"/>
</dbReference>
<dbReference type="Proteomes" id="UP000678393">
    <property type="component" value="Unassembled WGS sequence"/>
</dbReference>
<dbReference type="SUPFAM" id="SSF160219">
    <property type="entry name" value="AMPKBI-like"/>
    <property type="match status" value="1"/>
</dbReference>
<dbReference type="InterPro" id="IPR006828">
    <property type="entry name" value="ASC_dom"/>
</dbReference>
<comment type="similarity">
    <text evidence="1">Belongs to the 5'-AMP-activated protein kinase beta subunit family.</text>
</comment>
<gene>
    <name evidence="4" type="ORF">CUNI_LOCUS13097</name>
</gene>
<evidence type="ECO:0000313" key="5">
    <source>
        <dbReference type="Proteomes" id="UP000678393"/>
    </source>
</evidence>
<feature type="domain" description="Association with the SNF1 complex (ASC)" evidence="3">
    <location>
        <begin position="19"/>
        <end position="59"/>
    </location>
</feature>
<evidence type="ECO:0000259" key="3">
    <source>
        <dbReference type="Pfam" id="PF04739"/>
    </source>
</evidence>
<feature type="non-terminal residue" evidence="4">
    <location>
        <position position="1"/>
    </location>
</feature>
<evidence type="ECO:0000256" key="2">
    <source>
        <dbReference type="SAM" id="MobiDB-lite"/>
    </source>
</evidence>
<dbReference type="Gene3D" id="6.20.250.60">
    <property type="match status" value="1"/>
</dbReference>
<dbReference type="GO" id="GO:0005737">
    <property type="term" value="C:cytoplasm"/>
    <property type="evidence" value="ECO:0007669"/>
    <property type="project" value="UniProtKB-ARBA"/>
</dbReference>
<proteinExistence type="inferred from homology"/>
<comment type="caution">
    <text evidence="4">The sequence shown here is derived from an EMBL/GenBank/DDBJ whole genome shotgun (WGS) entry which is preliminary data.</text>
</comment>
<dbReference type="OrthoDB" id="531008at2759"/>
<feature type="non-terminal residue" evidence="4">
    <location>
        <position position="62"/>
    </location>
</feature>
<dbReference type="Pfam" id="PF04739">
    <property type="entry name" value="AMPKBI"/>
    <property type="match status" value="1"/>
</dbReference>